<proteinExistence type="predicted"/>
<dbReference type="PANTHER" id="PTHR43048">
    <property type="entry name" value="METHYLMALONYL-COA EPIMERASE"/>
    <property type="match status" value="1"/>
</dbReference>
<dbReference type="Proteomes" id="UP001595823">
    <property type="component" value="Unassembled WGS sequence"/>
</dbReference>
<evidence type="ECO:0000256" key="2">
    <source>
        <dbReference type="SAM" id="MobiDB-lite"/>
    </source>
</evidence>
<protein>
    <submittedName>
        <fullName evidence="5">VOC family protein</fullName>
    </submittedName>
</protein>
<dbReference type="EMBL" id="JBHSDK010000015">
    <property type="protein sequence ID" value="MFC4336063.1"/>
    <property type="molecule type" value="Genomic_DNA"/>
</dbReference>
<evidence type="ECO:0000313" key="6">
    <source>
        <dbReference type="Proteomes" id="UP001595823"/>
    </source>
</evidence>
<dbReference type="RefSeq" id="WP_380621522.1">
    <property type="nucleotide sequence ID" value="NZ_JBHSDK010000015.1"/>
</dbReference>
<comment type="caution">
    <text evidence="5">The sequence shown here is derived from an EMBL/GenBank/DDBJ whole genome shotgun (WGS) entry which is preliminary data.</text>
</comment>
<keyword evidence="3" id="KW-0472">Membrane</keyword>
<reference evidence="6" key="1">
    <citation type="journal article" date="2019" name="Int. J. Syst. Evol. Microbiol.">
        <title>The Global Catalogue of Microorganisms (GCM) 10K type strain sequencing project: providing services to taxonomists for standard genome sequencing and annotation.</title>
        <authorList>
            <consortium name="The Broad Institute Genomics Platform"/>
            <consortium name="The Broad Institute Genome Sequencing Center for Infectious Disease"/>
            <person name="Wu L."/>
            <person name="Ma J."/>
        </authorList>
    </citation>
    <scope>NUCLEOTIDE SEQUENCE [LARGE SCALE GENOMIC DNA]</scope>
    <source>
        <strain evidence="6">IBRC-M 10908</strain>
    </source>
</reference>
<evidence type="ECO:0000256" key="3">
    <source>
        <dbReference type="SAM" id="Phobius"/>
    </source>
</evidence>
<feature type="transmembrane region" description="Helical" evidence="3">
    <location>
        <begin position="114"/>
        <end position="133"/>
    </location>
</feature>
<keyword evidence="3" id="KW-1133">Transmembrane helix</keyword>
<dbReference type="Pfam" id="PF00903">
    <property type="entry name" value="Glyoxalase"/>
    <property type="match status" value="1"/>
</dbReference>
<evidence type="ECO:0000259" key="4">
    <source>
        <dbReference type="PROSITE" id="PS51819"/>
    </source>
</evidence>
<evidence type="ECO:0000256" key="1">
    <source>
        <dbReference type="ARBA" id="ARBA00022723"/>
    </source>
</evidence>
<evidence type="ECO:0000313" key="5">
    <source>
        <dbReference type="EMBL" id="MFC4336063.1"/>
    </source>
</evidence>
<dbReference type="PANTHER" id="PTHR43048:SF3">
    <property type="entry name" value="METHYLMALONYL-COA EPIMERASE, MITOCHONDRIAL"/>
    <property type="match status" value="1"/>
</dbReference>
<feature type="transmembrane region" description="Helical" evidence="3">
    <location>
        <begin position="139"/>
        <end position="160"/>
    </location>
</feature>
<feature type="region of interest" description="Disordered" evidence="2">
    <location>
        <begin position="189"/>
        <end position="306"/>
    </location>
</feature>
<organism evidence="5 6">
    <name type="scientific">Salininema proteolyticum</name>
    <dbReference type="NCBI Taxonomy" id="1607685"/>
    <lineage>
        <taxon>Bacteria</taxon>
        <taxon>Bacillati</taxon>
        <taxon>Actinomycetota</taxon>
        <taxon>Actinomycetes</taxon>
        <taxon>Glycomycetales</taxon>
        <taxon>Glycomycetaceae</taxon>
        <taxon>Salininema</taxon>
    </lineage>
</organism>
<dbReference type="InterPro" id="IPR029068">
    <property type="entry name" value="Glyas_Bleomycin-R_OHBP_Dase"/>
</dbReference>
<name>A0ABV8U061_9ACTN</name>
<feature type="compositionally biased region" description="Basic and acidic residues" evidence="2">
    <location>
        <begin position="228"/>
        <end position="253"/>
    </location>
</feature>
<accession>A0ABV8U061</accession>
<feature type="compositionally biased region" description="Low complexity" evidence="2">
    <location>
        <begin position="15"/>
        <end position="52"/>
    </location>
</feature>
<dbReference type="InterPro" id="IPR037523">
    <property type="entry name" value="VOC_core"/>
</dbReference>
<keyword evidence="3" id="KW-0812">Transmembrane</keyword>
<keyword evidence="6" id="KW-1185">Reference proteome</keyword>
<keyword evidence="1" id="KW-0479">Metal-binding</keyword>
<dbReference type="PROSITE" id="PS51819">
    <property type="entry name" value="VOC"/>
    <property type="match status" value="1"/>
</dbReference>
<feature type="region of interest" description="Disordered" evidence="2">
    <location>
        <begin position="1"/>
        <end position="62"/>
    </location>
</feature>
<feature type="compositionally biased region" description="Basic and acidic residues" evidence="2">
    <location>
        <begin position="279"/>
        <end position="288"/>
    </location>
</feature>
<dbReference type="InterPro" id="IPR004360">
    <property type="entry name" value="Glyas_Fos-R_dOase_dom"/>
</dbReference>
<feature type="domain" description="VOC" evidence="4">
    <location>
        <begin position="325"/>
        <end position="440"/>
    </location>
</feature>
<sequence length="445" mass="47910">MARGGAPKPAPRPAPKASRGAKPARSAKPARTAKAPNRAAPKKAAVPKGQRPQPRPQKFTGKDAARLQFERTWWAANQDAKDRLSQHQGHAVKSEAVGTILNGDRRLRWRTSHAIGAIFFLIVGVFTTAMAVASQNLAVAVLAFLFIASSLAFVTTEFAARRFPDPIPRSAAINQSRVEELLFVDDAPTPRREEEPNATLTDLFPPGVKPVERPTGAAAGTTAVLQRPEAKAGLEPETDTKVVEGPDEAKVTDGVEEPDATAGTTERAEGVVPAQKGADAVKDSETEAKAAVIPTQPKDSESRPKLPRNLARLIAEKGSDIGEVTGTSVTLVVSDLERSVDFYSRCLGLTVSDKTEEAAVVEAGFGTILLWHHPDAPDDAIGVMHLTFEVPDVREAFDSMRQKGVEFRHEPRTALLGEHYELRAAGFSDPDGHGLAITEHRRKEE</sequence>
<dbReference type="InterPro" id="IPR051785">
    <property type="entry name" value="MMCE/EMCE_epimerase"/>
</dbReference>
<dbReference type="SUPFAM" id="SSF54593">
    <property type="entry name" value="Glyoxalase/Bleomycin resistance protein/Dihydroxybiphenyl dioxygenase"/>
    <property type="match status" value="1"/>
</dbReference>
<dbReference type="Gene3D" id="3.10.180.10">
    <property type="entry name" value="2,3-Dihydroxybiphenyl 1,2-Dioxygenase, domain 1"/>
    <property type="match status" value="1"/>
</dbReference>
<gene>
    <name evidence="5" type="ORF">ACFPET_12700</name>
</gene>